<evidence type="ECO:0000256" key="1">
    <source>
        <dbReference type="ARBA" id="ARBA00023172"/>
    </source>
</evidence>
<evidence type="ECO:0000313" key="3">
    <source>
        <dbReference type="EMBL" id="MBX8645106.1"/>
    </source>
</evidence>
<dbReference type="InterPro" id="IPR011010">
    <property type="entry name" value="DNA_brk_join_enz"/>
</dbReference>
<reference evidence="3" key="1">
    <citation type="submission" date="2021-05" db="EMBL/GenBank/DDBJ databases">
        <title>Genomic insights into ecological role and evolution of a novel Thermoplasmata order Candidatus Sysuiplasmatales.</title>
        <authorList>
            <person name="Yuan Y."/>
        </authorList>
    </citation>
    <scope>NUCLEOTIDE SEQUENCE</scope>
    <source>
        <strain evidence="3">TUT19-bin139</strain>
    </source>
</reference>
<proteinExistence type="predicted"/>
<dbReference type="InterPro" id="IPR002104">
    <property type="entry name" value="Integrase_catalytic"/>
</dbReference>
<gene>
    <name evidence="3" type="ORF">KIY12_10395</name>
</gene>
<dbReference type="PROSITE" id="PS51898">
    <property type="entry name" value="TYR_RECOMBINASE"/>
    <property type="match status" value="1"/>
</dbReference>
<dbReference type="CDD" id="cd00397">
    <property type="entry name" value="DNA_BRE_C"/>
    <property type="match status" value="1"/>
</dbReference>
<dbReference type="Proteomes" id="UP000750197">
    <property type="component" value="Unassembled WGS sequence"/>
</dbReference>
<feature type="domain" description="Tyr recombinase" evidence="2">
    <location>
        <begin position="174"/>
        <end position="359"/>
    </location>
</feature>
<feature type="non-terminal residue" evidence="3">
    <location>
        <position position="390"/>
    </location>
</feature>
<comment type="caution">
    <text evidence="3">The sequence shown here is derived from an EMBL/GenBank/DDBJ whole genome shotgun (WGS) entry which is preliminary data.</text>
</comment>
<dbReference type="GO" id="GO:0015074">
    <property type="term" value="P:DNA integration"/>
    <property type="evidence" value="ECO:0007669"/>
    <property type="project" value="InterPro"/>
</dbReference>
<dbReference type="AlphaFoldDB" id="A0A8J7YTP9"/>
<name>A0A8J7YTP9_9ARCH</name>
<dbReference type="GO" id="GO:0006310">
    <property type="term" value="P:DNA recombination"/>
    <property type="evidence" value="ECO:0007669"/>
    <property type="project" value="UniProtKB-KW"/>
</dbReference>
<dbReference type="GO" id="GO:0003677">
    <property type="term" value="F:DNA binding"/>
    <property type="evidence" value="ECO:0007669"/>
    <property type="project" value="InterPro"/>
</dbReference>
<accession>A0A8J7YTP9</accession>
<dbReference type="EMBL" id="JAHEAC010000174">
    <property type="protein sequence ID" value="MBX8645106.1"/>
    <property type="molecule type" value="Genomic_DNA"/>
</dbReference>
<sequence>MTQSAATVHSIRQASADDVTFLDSHQGDSTKEFKSVNGIIKGMAQASVYDTQSLLRNESERLEGSGLPDDVKKTIRKFVSDMHLREGIGEHRQLFYLTKLRKIAEWMDDSFLKPELKDIEKLVRGIDKSYESGNTRDDYKVTVKRFYRWLLGDDKTVPEIVRWIKLNGNPEEKKKPEPIVTEEEYRKLVNACLNPRDKALISLLYDSGCRISELLTLRIEDVIFDQYGMVLSVTGKTGSRRVRVIGDSVAYVNEWIRTHPSKSAGKENNKPFLFTGIIERERNNVMNYAMVSARLKEIARRAGIKRRIHPHLFRHTRATLLARDVPEAPLELQMGWTYGSNQARTYVHLSGRQQDEAILKAYGIDIQKEKKKAELPITCSRCQTICPAGS</sequence>
<dbReference type="Gene3D" id="1.10.443.10">
    <property type="entry name" value="Intergrase catalytic core"/>
    <property type="match status" value="1"/>
</dbReference>
<evidence type="ECO:0000259" key="2">
    <source>
        <dbReference type="PROSITE" id="PS51898"/>
    </source>
</evidence>
<dbReference type="SUPFAM" id="SSF56349">
    <property type="entry name" value="DNA breaking-rejoining enzymes"/>
    <property type="match status" value="1"/>
</dbReference>
<dbReference type="PANTHER" id="PTHR30349:SF87">
    <property type="entry name" value="TRANSPOSASE A"/>
    <property type="match status" value="1"/>
</dbReference>
<dbReference type="Pfam" id="PF00589">
    <property type="entry name" value="Phage_integrase"/>
    <property type="match status" value="1"/>
</dbReference>
<evidence type="ECO:0000313" key="4">
    <source>
        <dbReference type="Proteomes" id="UP000750197"/>
    </source>
</evidence>
<dbReference type="PANTHER" id="PTHR30349">
    <property type="entry name" value="PHAGE INTEGRASE-RELATED"/>
    <property type="match status" value="1"/>
</dbReference>
<organism evidence="3 4">
    <name type="scientific">Candidatus Sysuiplasma superficiale</name>
    <dbReference type="NCBI Taxonomy" id="2823368"/>
    <lineage>
        <taxon>Archaea</taxon>
        <taxon>Methanobacteriati</taxon>
        <taxon>Thermoplasmatota</taxon>
        <taxon>Thermoplasmata</taxon>
        <taxon>Candidatus Sysuiplasmatales</taxon>
        <taxon>Candidatus Sysuiplasmataceae</taxon>
        <taxon>Candidatus Sysuiplasma</taxon>
    </lineage>
</organism>
<dbReference type="InterPro" id="IPR013762">
    <property type="entry name" value="Integrase-like_cat_sf"/>
</dbReference>
<keyword evidence="1" id="KW-0233">DNA recombination</keyword>
<dbReference type="InterPro" id="IPR050090">
    <property type="entry name" value="Tyrosine_recombinase_XerCD"/>
</dbReference>
<protein>
    <submittedName>
        <fullName evidence="3">Tyrosine-type recombinase/integrase</fullName>
    </submittedName>
</protein>